<dbReference type="STRING" id="1164594.SAMN05216204_11891"/>
<gene>
    <name evidence="5" type="ORF">SAMN05216204_11891</name>
</gene>
<name>A0A1I1QL57_9BURK</name>
<reference evidence="6" key="1">
    <citation type="submission" date="2016-10" db="EMBL/GenBank/DDBJ databases">
        <authorList>
            <person name="Varghese N."/>
            <person name="Submissions S."/>
        </authorList>
    </citation>
    <scope>NUCLEOTIDE SEQUENCE [LARGE SCALE GENOMIC DNA]</scope>
    <source>
        <strain evidence="6">CGMCC 1.12041</strain>
    </source>
</reference>
<dbReference type="InterPro" id="IPR016986">
    <property type="entry name" value="UCP031982_abhydr"/>
</dbReference>
<dbReference type="Proteomes" id="UP000198639">
    <property type="component" value="Unassembled WGS sequence"/>
</dbReference>
<evidence type="ECO:0000256" key="3">
    <source>
        <dbReference type="ARBA" id="ARBA00023098"/>
    </source>
</evidence>
<accession>A0A1I1QL57</accession>
<sequence length="340" mass="34973">MKWMRRVVIVVLLLAAGLVAAGMLTALGTDKPVGFQVLQAADSGGRPFAVAVWHPTQARPRPTTLLGLRVMNVAPDAPVAGQALPLIVLSHGNGGGPGSHVDLALALANAGYVVAAPMHRGDNYADQSAAGSANLFGGRSDELHATVDFMLKAWPAHGQIDAARIGAYGFSAGAFTVLAAVGAEPDLRKVAPHCAAQPEFVCEALRAAGSPLVKTAGEQGGSFVKDARIKAAVIAAPGLVFTVAPDSLAGIQVPLQLWSGEQDRHTPYASNAALVRTALGERVEFHTVAGAGHTAFLAPCGLIGPPALCQDAGGFDRSAFHATMNTAILDFFRKHLPGQG</sequence>
<dbReference type="SUPFAM" id="SSF53474">
    <property type="entry name" value="alpha/beta-Hydrolases"/>
    <property type="match status" value="1"/>
</dbReference>
<keyword evidence="1 5" id="KW-0378">Hydrolase</keyword>
<evidence type="ECO:0000256" key="2">
    <source>
        <dbReference type="ARBA" id="ARBA00022963"/>
    </source>
</evidence>
<dbReference type="PIRSF" id="PIRSF031982">
    <property type="entry name" value="UCP031982_abhydr"/>
    <property type="match status" value="1"/>
</dbReference>
<organism evidence="5 6">
    <name type="scientific">Massilia yuzhufengensis</name>
    <dbReference type="NCBI Taxonomy" id="1164594"/>
    <lineage>
        <taxon>Bacteria</taxon>
        <taxon>Pseudomonadati</taxon>
        <taxon>Pseudomonadota</taxon>
        <taxon>Betaproteobacteria</taxon>
        <taxon>Burkholderiales</taxon>
        <taxon>Oxalobacteraceae</taxon>
        <taxon>Telluria group</taxon>
        <taxon>Massilia</taxon>
    </lineage>
</organism>
<dbReference type="InterPro" id="IPR029058">
    <property type="entry name" value="AB_hydrolase_fold"/>
</dbReference>
<dbReference type="GO" id="GO:0016042">
    <property type="term" value="P:lipid catabolic process"/>
    <property type="evidence" value="ECO:0007669"/>
    <property type="project" value="UniProtKB-KW"/>
</dbReference>
<keyword evidence="6" id="KW-1185">Reference proteome</keyword>
<evidence type="ECO:0000313" key="6">
    <source>
        <dbReference type="Proteomes" id="UP000198639"/>
    </source>
</evidence>
<protein>
    <submittedName>
        <fullName evidence="5">Predicted dienelactone hydrolase</fullName>
    </submittedName>
</protein>
<dbReference type="EMBL" id="FOLD01000018">
    <property type="protein sequence ID" value="SFD18830.1"/>
    <property type="molecule type" value="Genomic_DNA"/>
</dbReference>
<evidence type="ECO:0000256" key="1">
    <source>
        <dbReference type="ARBA" id="ARBA00022801"/>
    </source>
</evidence>
<keyword evidence="3" id="KW-0443">Lipid metabolism</keyword>
<dbReference type="GO" id="GO:0003847">
    <property type="term" value="F:1-alkyl-2-acetylglycerophosphocholine esterase activity"/>
    <property type="evidence" value="ECO:0007669"/>
    <property type="project" value="TreeGrafter"/>
</dbReference>
<feature type="domain" description="Peptidase S9 prolyl oligopeptidase catalytic" evidence="4">
    <location>
        <begin position="107"/>
        <end position="191"/>
    </location>
</feature>
<dbReference type="Gene3D" id="3.40.50.1820">
    <property type="entry name" value="alpha/beta hydrolase"/>
    <property type="match status" value="1"/>
</dbReference>
<dbReference type="AlphaFoldDB" id="A0A1I1QL57"/>
<dbReference type="Pfam" id="PF00326">
    <property type="entry name" value="Peptidase_S9"/>
    <property type="match status" value="1"/>
</dbReference>
<keyword evidence="2" id="KW-0442">Lipid degradation</keyword>
<evidence type="ECO:0000313" key="5">
    <source>
        <dbReference type="EMBL" id="SFD18830.1"/>
    </source>
</evidence>
<dbReference type="RefSeq" id="WP_177207778.1">
    <property type="nucleotide sequence ID" value="NZ_FOLD01000018.1"/>
</dbReference>
<dbReference type="InterPro" id="IPR001375">
    <property type="entry name" value="Peptidase_S9_cat"/>
</dbReference>
<proteinExistence type="predicted"/>
<dbReference type="PANTHER" id="PTHR10272:SF0">
    <property type="entry name" value="PLATELET-ACTIVATING FACTOR ACETYLHYDROLASE"/>
    <property type="match status" value="1"/>
</dbReference>
<dbReference type="GO" id="GO:0008236">
    <property type="term" value="F:serine-type peptidase activity"/>
    <property type="evidence" value="ECO:0007669"/>
    <property type="project" value="InterPro"/>
</dbReference>
<evidence type="ECO:0000259" key="4">
    <source>
        <dbReference type="Pfam" id="PF00326"/>
    </source>
</evidence>
<dbReference type="GO" id="GO:0006508">
    <property type="term" value="P:proteolysis"/>
    <property type="evidence" value="ECO:0007669"/>
    <property type="project" value="InterPro"/>
</dbReference>
<dbReference type="PANTHER" id="PTHR10272">
    <property type="entry name" value="PLATELET-ACTIVATING FACTOR ACETYLHYDROLASE"/>
    <property type="match status" value="1"/>
</dbReference>